<feature type="compositionally biased region" description="Low complexity" evidence="2">
    <location>
        <begin position="208"/>
        <end position="219"/>
    </location>
</feature>
<evidence type="ECO:0000256" key="3">
    <source>
        <dbReference type="SAM" id="SignalP"/>
    </source>
</evidence>
<feature type="chain" id="PRO_5040273702" evidence="3">
    <location>
        <begin position="22"/>
        <end position="948"/>
    </location>
</feature>
<gene>
    <name evidence="4" type="ORF">SPLIT_LOCUS7976</name>
</gene>
<feature type="coiled-coil region" evidence="1">
    <location>
        <begin position="748"/>
        <end position="780"/>
    </location>
</feature>
<feature type="signal peptide" evidence="3">
    <location>
        <begin position="1"/>
        <end position="21"/>
    </location>
</feature>
<evidence type="ECO:0000256" key="1">
    <source>
        <dbReference type="SAM" id="Coils"/>
    </source>
</evidence>
<keyword evidence="5" id="KW-1185">Reference proteome</keyword>
<organism evidence="4 5">
    <name type="scientific">Spodoptera littoralis</name>
    <name type="common">Egyptian cotton leafworm</name>
    <dbReference type="NCBI Taxonomy" id="7109"/>
    <lineage>
        <taxon>Eukaryota</taxon>
        <taxon>Metazoa</taxon>
        <taxon>Ecdysozoa</taxon>
        <taxon>Arthropoda</taxon>
        <taxon>Hexapoda</taxon>
        <taxon>Insecta</taxon>
        <taxon>Pterygota</taxon>
        <taxon>Neoptera</taxon>
        <taxon>Endopterygota</taxon>
        <taxon>Lepidoptera</taxon>
        <taxon>Glossata</taxon>
        <taxon>Ditrysia</taxon>
        <taxon>Noctuoidea</taxon>
        <taxon>Noctuidae</taxon>
        <taxon>Amphipyrinae</taxon>
        <taxon>Spodoptera</taxon>
    </lineage>
</organism>
<accession>A0A9P0N5V6</accession>
<protein>
    <submittedName>
        <fullName evidence="4">Uncharacterized protein</fullName>
    </submittedName>
</protein>
<keyword evidence="1" id="KW-0175">Coiled coil</keyword>
<evidence type="ECO:0000313" key="5">
    <source>
        <dbReference type="Proteomes" id="UP001153321"/>
    </source>
</evidence>
<feature type="region of interest" description="Disordered" evidence="2">
    <location>
        <begin position="265"/>
        <end position="286"/>
    </location>
</feature>
<proteinExistence type="predicted"/>
<evidence type="ECO:0000256" key="2">
    <source>
        <dbReference type="SAM" id="MobiDB-lite"/>
    </source>
</evidence>
<sequence length="948" mass="110654">METTRLILLLALLLHYSLVNSDDLHKPDNFNETELMENHQERMKMVNAFFRDLKIVLNKNKKPLRSMKETERNDKVVKDPKIPNLRARLFTTKSIQTKSNLKLHKFPNYVSKPLFPIPVLTENVLRTSATSVSTPKTTIKINSTTKPSSVTIKPKQVGHASTFTSLSIPRNFFDKIFQKVTFSTHRVPEQFTFRSVISPSKPTSKTVATKSSVLTTSKTKSTRPSTLAPTKVTSPNITSNKLAVVKFNQIYNLKEEVESFTSIKSTSSSMSTTPSSMSTTPSSMSTTSIGRKTFNNIATFIPELSFYQKLHLFTPISRIIYEVTTTSSPPKTSASLAPLSILAISYPTSSPLQSKIPPLASWSYKTTNKFHSLWQQEMTNFMSSNRWKIKASDFTTPQQITPRWYQHFVNNKPIIHHGYNLTRRPRLHRQRHTHNKKIRHKRIRKVKKYYPMYLSTKQRNSTIKNFYGHLHNESIEYYEFSTFKSTIIDGRPVYLPVDPLEGTTPVSILTPSTKPPNHRYYEMMKELDEGYMIVFLIELCRIISTKDQKHVQNVIIHTETIINELQGNGRLVWLDSPLLDVTIKLSRLISEAPIDLVRTYAAMMYHMLRVRKTELSVEVNSIIDYAELMYEDKEGDYLFNSLREFEAFPEISKSGYLVCSTLIENFLSPFRRLHGTKRRQILLDSINKAIKDRFPQISVKTVKEKDLKHGIKAKETQHWPKFRTILTSDESCISTSDSDSEIRRKLRLKRKQRRIREHNLRKEARNRNRHKLNRRQMKNNNNEYLKFRSITKTQRRYKIVSSKNHLKPTRERTTKYYTLNLHRRPTKDQSVTITPLYVNTPFPYFHEQKDYFDTEENEVHQRTDEKRQQRHPKQTIDFKKLQDYYYPFDEYFRQSEPKPVKVVSKITNTCLKRIVEASSYSDEEDSLKKNLIEALFCNASSTTEATNS</sequence>
<name>A0A9P0N5V6_SPOLI</name>
<dbReference type="EMBL" id="LR824559">
    <property type="protein sequence ID" value="CAH1642620.1"/>
    <property type="molecule type" value="Genomic_DNA"/>
</dbReference>
<dbReference type="AlphaFoldDB" id="A0A9P0N5V6"/>
<feature type="region of interest" description="Disordered" evidence="2">
    <location>
        <begin position="208"/>
        <end position="232"/>
    </location>
</feature>
<dbReference type="Proteomes" id="UP001153321">
    <property type="component" value="Chromosome 28"/>
</dbReference>
<reference evidence="4" key="1">
    <citation type="submission" date="2022-02" db="EMBL/GenBank/DDBJ databases">
        <authorList>
            <person name="King R."/>
        </authorList>
    </citation>
    <scope>NUCLEOTIDE SEQUENCE</scope>
</reference>
<feature type="compositionally biased region" description="Polar residues" evidence="2">
    <location>
        <begin position="223"/>
        <end position="232"/>
    </location>
</feature>
<evidence type="ECO:0000313" key="4">
    <source>
        <dbReference type="EMBL" id="CAH1642620.1"/>
    </source>
</evidence>
<keyword evidence="3" id="KW-0732">Signal</keyword>